<feature type="chain" id="PRO_5002744880" description="Small ribosomal subunit protein uS10m" evidence="13">
    <location>
        <begin position="27"/>
        <end position="347"/>
    </location>
</feature>
<evidence type="ECO:0000259" key="14">
    <source>
        <dbReference type="PROSITE" id="PS51503"/>
    </source>
</evidence>
<dbReference type="InParanoid" id="A9VB28"/>
<feature type="region of interest" description="Disordered" evidence="11">
    <location>
        <begin position="36"/>
        <end position="68"/>
    </location>
</feature>
<dbReference type="NCBIfam" id="TIGR01049">
    <property type="entry name" value="rpsJ_bact"/>
    <property type="match status" value="1"/>
</dbReference>
<dbReference type="Gene3D" id="3.30.70.600">
    <property type="entry name" value="Ribosomal protein S10 domain"/>
    <property type="match status" value="1"/>
</dbReference>
<evidence type="ECO:0000256" key="13">
    <source>
        <dbReference type="SAM" id="SignalP"/>
    </source>
</evidence>
<dbReference type="PANTHER" id="PTHR13334">
    <property type="entry name" value="MITOCHONDRIAL 28S RIBOSOMAL PROTEIN S10"/>
    <property type="match status" value="1"/>
</dbReference>
<dbReference type="AlphaFoldDB" id="A9VB28"/>
<dbReference type="RefSeq" id="XP_001749941.1">
    <property type="nucleotide sequence ID" value="XM_001749889.1"/>
</dbReference>
<proteinExistence type="inferred from homology"/>
<feature type="signal peptide" evidence="13">
    <location>
        <begin position="1"/>
        <end position="26"/>
    </location>
</feature>
<feature type="compositionally biased region" description="Low complexity" evidence="11">
    <location>
        <begin position="48"/>
        <end position="59"/>
    </location>
</feature>
<keyword evidence="6" id="KW-0496">Mitochondrion</keyword>
<evidence type="ECO:0000313" key="15">
    <source>
        <dbReference type="EMBL" id="EDQ85320.1"/>
    </source>
</evidence>
<evidence type="ECO:0000256" key="4">
    <source>
        <dbReference type="ARBA" id="ARBA00022980"/>
    </source>
</evidence>
<evidence type="ECO:0000256" key="5">
    <source>
        <dbReference type="ARBA" id="ARBA00022989"/>
    </source>
</evidence>
<evidence type="ECO:0000256" key="11">
    <source>
        <dbReference type="SAM" id="MobiDB-lite"/>
    </source>
</evidence>
<dbReference type="InterPro" id="IPR001848">
    <property type="entry name" value="Ribosomal_uS10"/>
</dbReference>
<evidence type="ECO:0000256" key="1">
    <source>
        <dbReference type="ARBA" id="ARBA00004173"/>
    </source>
</evidence>
<dbReference type="KEGG" id="mbr:MONBRDRAFT_34344"/>
<keyword evidence="13" id="KW-0732">Signal</keyword>
<gene>
    <name evidence="15" type="ORF">MONBRDRAFT_34344</name>
</gene>
<keyword evidence="7 12" id="KW-0472">Membrane</keyword>
<dbReference type="InterPro" id="IPR007667">
    <property type="entry name" value="Hypoxia_induced_domain"/>
</dbReference>
<dbReference type="SUPFAM" id="SSF54999">
    <property type="entry name" value="Ribosomal protein S10"/>
    <property type="match status" value="1"/>
</dbReference>
<dbReference type="InterPro" id="IPR036838">
    <property type="entry name" value="Ribosomal_uS10_dom_sf"/>
</dbReference>
<dbReference type="eggNOG" id="KOG3321">
    <property type="taxonomic scope" value="Eukaryota"/>
</dbReference>
<dbReference type="GeneID" id="5895130"/>
<reference evidence="15 16" key="1">
    <citation type="journal article" date="2008" name="Nature">
        <title>The genome of the choanoflagellate Monosiga brevicollis and the origin of metazoans.</title>
        <authorList>
            <consortium name="JGI Sequencing"/>
            <person name="King N."/>
            <person name="Westbrook M.J."/>
            <person name="Young S.L."/>
            <person name="Kuo A."/>
            <person name="Abedin M."/>
            <person name="Chapman J."/>
            <person name="Fairclough S."/>
            <person name="Hellsten U."/>
            <person name="Isogai Y."/>
            <person name="Letunic I."/>
            <person name="Marr M."/>
            <person name="Pincus D."/>
            <person name="Putnam N."/>
            <person name="Rokas A."/>
            <person name="Wright K.J."/>
            <person name="Zuzow R."/>
            <person name="Dirks W."/>
            <person name="Good M."/>
            <person name="Goodstein D."/>
            <person name="Lemons D."/>
            <person name="Li W."/>
            <person name="Lyons J.B."/>
            <person name="Morris A."/>
            <person name="Nichols S."/>
            <person name="Richter D.J."/>
            <person name="Salamov A."/>
            <person name="Bork P."/>
            <person name="Lim W.A."/>
            <person name="Manning G."/>
            <person name="Miller W.T."/>
            <person name="McGinnis W."/>
            <person name="Shapiro H."/>
            <person name="Tjian R."/>
            <person name="Grigoriev I.V."/>
            <person name="Rokhsar D."/>
        </authorList>
    </citation>
    <scope>NUCLEOTIDE SEQUENCE [LARGE SCALE GENOMIC DNA]</scope>
    <source>
        <strain evidence="16">MX1 / ATCC 50154</strain>
    </source>
</reference>
<feature type="domain" description="HIG1" evidence="14">
    <location>
        <begin position="254"/>
        <end position="346"/>
    </location>
</feature>
<dbReference type="HAMAP" id="MF_00508">
    <property type="entry name" value="Ribosomal_uS10"/>
    <property type="match status" value="1"/>
</dbReference>
<evidence type="ECO:0000256" key="6">
    <source>
        <dbReference type="ARBA" id="ARBA00023128"/>
    </source>
</evidence>
<dbReference type="InterPro" id="IPR040055">
    <property type="entry name" value="Ribosomal_uS10m"/>
</dbReference>
<keyword evidence="4" id="KW-0689">Ribosomal protein</keyword>
<organism evidence="15 16">
    <name type="scientific">Monosiga brevicollis</name>
    <name type="common">Choanoflagellate</name>
    <dbReference type="NCBI Taxonomy" id="81824"/>
    <lineage>
        <taxon>Eukaryota</taxon>
        <taxon>Choanoflagellata</taxon>
        <taxon>Craspedida</taxon>
        <taxon>Salpingoecidae</taxon>
        <taxon>Monosiga</taxon>
    </lineage>
</organism>
<evidence type="ECO:0000256" key="9">
    <source>
        <dbReference type="ARBA" id="ARBA00035261"/>
    </source>
</evidence>
<dbReference type="PRINTS" id="PR00971">
    <property type="entry name" value="RIBOSOMALS10"/>
</dbReference>
<protein>
    <recommendedName>
        <fullName evidence="9">Small ribosomal subunit protein uS10m</fullName>
    </recommendedName>
    <alternativeName>
        <fullName evidence="10">28S ribosomal protein S10, mitochondrial</fullName>
    </alternativeName>
</protein>
<evidence type="ECO:0000256" key="7">
    <source>
        <dbReference type="ARBA" id="ARBA00023136"/>
    </source>
</evidence>
<keyword evidence="5 12" id="KW-1133">Transmembrane helix</keyword>
<dbReference type="InterPro" id="IPR027486">
    <property type="entry name" value="Ribosomal_uS10_dom"/>
</dbReference>
<keyword evidence="3 12" id="KW-0812">Transmembrane</keyword>
<sequence length="347" mass="39194">MAAAVATVFAGARASWLTSWSPLARALPMTMVAARAASTGGRSEKQAKNANQNKKQQQQRSRRPRRDDKFDVTRYAAFAAEQQSAQSKGPKTINEPQYRTCSIRMEGYNHAVLDSYVTFLERAARELGISCTGRIPLPTHKRRETVLKSPHVYKQHRVQFDIATHARLFQMRNLSHSTLNTYLTYVQHHLPPGVATRVKLPVHVRERHREREETERETQRETESLSCFKILSRPAFCTTTMASPNNNDMAAHATTDEQIAQLFLENPVKPENKYARFMKENPFVPAFIGATGLCLAGGFVAYRNGNQSLSQTFQRGRVIFQGLTIASLIYGTWDIGLKKDDKPAQQQ</sequence>
<dbReference type="Proteomes" id="UP000001357">
    <property type="component" value="Unassembled WGS sequence"/>
</dbReference>
<dbReference type="GO" id="GO:0006412">
    <property type="term" value="P:translation"/>
    <property type="evidence" value="ECO:0007669"/>
    <property type="project" value="InterPro"/>
</dbReference>
<dbReference type="EMBL" id="CH991575">
    <property type="protein sequence ID" value="EDQ85320.1"/>
    <property type="molecule type" value="Genomic_DNA"/>
</dbReference>
<feature type="transmembrane region" description="Helical" evidence="12">
    <location>
        <begin position="283"/>
        <end position="302"/>
    </location>
</feature>
<dbReference type="PROSITE" id="PS51503">
    <property type="entry name" value="HIG1"/>
    <property type="match status" value="1"/>
</dbReference>
<keyword evidence="16" id="KW-1185">Reference proteome</keyword>
<dbReference type="Pfam" id="PF04588">
    <property type="entry name" value="HIG_1_N"/>
    <property type="match status" value="1"/>
</dbReference>
<dbReference type="PANTHER" id="PTHR13334:SF4">
    <property type="entry name" value="SMALL RIBOSOMAL SUBUNIT PROTEIN US10M"/>
    <property type="match status" value="1"/>
</dbReference>
<evidence type="ECO:0000256" key="12">
    <source>
        <dbReference type="SAM" id="Phobius"/>
    </source>
</evidence>
<dbReference type="STRING" id="81824.A9VB28"/>
<dbReference type="GO" id="GO:0003735">
    <property type="term" value="F:structural constituent of ribosome"/>
    <property type="evidence" value="ECO:0007669"/>
    <property type="project" value="InterPro"/>
</dbReference>
<evidence type="ECO:0000256" key="3">
    <source>
        <dbReference type="ARBA" id="ARBA00022692"/>
    </source>
</evidence>
<comment type="subcellular location">
    <subcellularLocation>
        <location evidence="1">Mitochondrion</location>
    </subcellularLocation>
</comment>
<keyword evidence="8" id="KW-0687">Ribonucleoprotein</keyword>
<dbReference type="GO" id="GO:0005763">
    <property type="term" value="C:mitochondrial small ribosomal subunit"/>
    <property type="evidence" value="ECO:0007669"/>
    <property type="project" value="InterPro"/>
</dbReference>
<evidence type="ECO:0000256" key="10">
    <source>
        <dbReference type="ARBA" id="ARBA00035544"/>
    </source>
</evidence>
<dbReference type="Gene3D" id="6.10.140.1320">
    <property type="match status" value="1"/>
</dbReference>
<evidence type="ECO:0000256" key="2">
    <source>
        <dbReference type="ARBA" id="ARBA00007102"/>
    </source>
</evidence>
<name>A9VB28_MONBE</name>
<dbReference type="Pfam" id="PF00338">
    <property type="entry name" value="Ribosomal_S10"/>
    <property type="match status" value="1"/>
</dbReference>
<dbReference type="GO" id="GO:0005739">
    <property type="term" value="C:mitochondrion"/>
    <property type="evidence" value="ECO:0000318"/>
    <property type="project" value="GO_Central"/>
</dbReference>
<accession>A9VB28</accession>
<evidence type="ECO:0000256" key="8">
    <source>
        <dbReference type="ARBA" id="ARBA00023274"/>
    </source>
</evidence>
<evidence type="ECO:0000313" key="16">
    <source>
        <dbReference type="Proteomes" id="UP000001357"/>
    </source>
</evidence>
<comment type="similarity">
    <text evidence="2">Belongs to the universal ribosomal protein uS10 family.</text>
</comment>
<dbReference type="SMART" id="SM01403">
    <property type="entry name" value="Ribosomal_S10"/>
    <property type="match status" value="1"/>
</dbReference>